<gene>
    <name evidence="1" type="ordered locus">DVU_2027</name>
</gene>
<dbReference type="HOGENOM" id="CLU_2245644_0_0_7"/>
<dbReference type="AlphaFoldDB" id="Q72AG8"/>
<reference evidence="1 2" key="1">
    <citation type="journal article" date="2004" name="Nat. Biotechnol.">
        <title>The genome sequence of the anaerobic, sulfate-reducing bacterium Desulfovibrio vulgaris Hildenborough.</title>
        <authorList>
            <person name="Heidelberg J.F."/>
            <person name="Seshadri R."/>
            <person name="Haveman S.A."/>
            <person name="Hemme C.L."/>
            <person name="Paulsen I.T."/>
            <person name="Kolonay J.F."/>
            <person name="Eisen J.A."/>
            <person name="Ward N."/>
            <person name="Methe B."/>
            <person name="Brinkac L.M."/>
            <person name="Daugherty S.C."/>
            <person name="Deboy R.T."/>
            <person name="Dodson R.J."/>
            <person name="Durkin A.S."/>
            <person name="Madupu R."/>
            <person name="Nelson W.C."/>
            <person name="Sullivan S.A."/>
            <person name="Fouts D."/>
            <person name="Haft D.H."/>
            <person name="Selengut J."/>
            <person name="Peterson J.D."/>
            <person name="Davidsen T.M."/>
            <person name="Zafar N."/>
            <person name="Zhou L."/>
            <person name="Radune D."/>
            <person name="Dimitrov G."/>
            <person name="Hance M."/>
            <person name="Tran K."/>
            <person name="Khouri H."/>
            <person name="Gill J."/>
            <person name="Utterback T.R."/>
            <person name="Feldblyum T.V."/>
            <person name="Wall J.D."/>
            <person name="Voordouw G."/>
            <person name="Fraser C.M."/>
        </authorList>
    </citation>
    <scope>NUCLEOTIDE SEQUENCE [LARGE SCALE GENOMIC DNA]</scope>
    <source>
        <strain evidence="2">ATCC 29579 / DSM 644 / NCIMB 8303 / VKM B-1760 / Hildenborough</strain>
    </source>
</reference>
<dbReference type="STRING" id="882.DVU_2027"/>
<accession>Q72AG8</accession>
<dbReference type="PaxDb" id="882-DVU_2027"/>
<dbReference type="Proteomes" id="UP000002194">
    <property type="component" value="Chromosome"/>
</dbReference>
<proteinExistence type="predicted"/>
<name>Q72AG8_NITV2</name>
<keyword evidence="2" id="KW-1185">Reference proteome</keyword>
<dbReference type="KEGG" id="dvu:DVU_2027"/>
<organism evidence="1 2">
    <name type="scientific">Nitratidesulfovibrio vulgaris (strain ATCC 29579 / DSM 644 / CCUG 34227 / NCIMB 8303 / VKM B-1760 / Hildenborough)</name>
    <name type="common">Desulfovibrio vulgaris</name>
    <dbReference type="NCBI Taxonomy" id="882"/>
    <lineage>
        <taxon>Bacteria</taxon>
        <taxon>Pseudomonadati</taxon>
        <taxon>Thermodesulfobacteriota</taxon>
        <taxon>Desulfovibrionia</taxon>
        <taxon>Desulfovibrionales</taxon>
        <taxon>Desulfovibrionaceae</taxon>
        <taxon>Nitratidesulfovibrio</taxon>
    </lineage>
</organism>
<evidence type="ECO:0000313" key="1">
    <source>
        <dbReference type="EMBL" id="AAS96502.1"/>
    </source>
</evidence>
<dbReference type="EMBL" id="AE017285">
    <property type="protein sequence ID" value="AAS96502.1"/>
    <property type="molecule type" value="Genomic_DNA"/>
</dbReference>
<protein>
    <submittedName>
        <fullName evidence="1">Uncharacterized protein</fullName>
    </submittedName>
</protein>
<sequence length="104" mass="11770">MSQFASRCGCDLVQFQVPFGFPVEEGIKIFVGQISFQCDVTLSKHFDGKISNKSVPTTNCEPKEIRLLLVASTNKECKFVWAKRPQSREYLAEDSFERIQCSGL</sequence>
<evidence type="ECO:0000313" key="2">
    <source>
        <dbReference type="Proteomes" id="UP000002194"/>
    </source>
</evidence>
<dbReference type="EnsemblBacteria" id="AAS96502">
    <property type="protein sequence ID" value="AAS96502"/>
    <property type="gene ID" value="DVU_2027"/>
</dbReference>